<accession>A0A5M9K478</accession>
<comment type="caution">
    <text evidence="1">The sequence shown here is derived from an EMBL/GenBank/DDBJ whole genome shotgun (WGS) entry which is preliminary data.</text>
</comment>
<evidence type="ECO:0000313" key="2">
    <source>
        <dbReference type="Proteomes" id="UP000322873"/>
    </source>
</evidence>
<organism evidence="1 2">
    <name type="scientific">Monilinia fructicola</name>
    <name type="common">Brown rot fungus</name>
    <name type="synonym">Ciboria fructicola</name>
    <dbReference type="NCBI Taxonomy" id="38448"/>
    <lineage>
        <taxon>Eukaryota</taxon>
        <taxon>Fungi</taxon>
        <taxon>Dikarya</taxon>
        <taxon>Ascomycota</taxon>
        <taxon>Pezizomycotina</taxon>
        <taxon>Leotiomycetes</taxon>
        <taxon>Helotiales</taxon>
        <taxon>Sclerotiniaceae</taxon>
        <taxon>Monilinia</taxon>
    </lineage>
</organism>
<sequence length="138" mass="15939">MVDFPQTSTRLDRLSQVLHHIIARRLGFPGCFNYTKSIAWSNNNKSSIEFKRNLEASLTLIIPTPESFRNIIHSHSHLTLTLLSPSHPRHRSRISTLALHSILQVHRNIIYLPTYLLPTGPTYYYLPTYLPTNQPSQH</sequence>
<gene>
    <name evidence="1" type="ORF">EYC84_006530</name>
</gene>
<dbReference type="Proteomes" id="UP000322873">
    <property type="component" value="Unassembled WGS sequence"/>
</dbReference>
<reference evidence="1 2" key="1">
    <citation type="submission" date="2019-06" db="EMBL/GenBank/DDBJ databases">
        <title>Genome Sequence of the Brown Rot Fungal Pathogen Monilinia fructicola.</title>
        <authorList>
            <person name="De Miccolis Angelini R.M."/>
            <person name="Landi L."/>
            <person name="Abate D."/>
            <person name="Pollastro S."/>
            <person name="Romanazzi G."/>
            <person name="Faretra F."/>
        </authorList>
    </citation>
    <scope>NUCLEOTIDE SEQUENCE [LARGE SCALE GENOMIC DNA]</scope>
    <source>
        <strain evidence="1 2">Mfrc123</strain>
    </source>
</reference>
<name>A0A5M9K478_MONFR</name>
<proteinExistence type="predicted"/>
<keyword evidence="2" id="KW-1185">Reference proteome</keyword>
<dbReference type="AlphaFoldDB" id="A0A5M9K478"/>
<protein>
    <submittedName>
        <fullName evidence="1">Uncharacterized protein</fullName>
    </submittedName>
</protein>
<dbReference type="EMBL" id="VICG01000001">
    <property type="protein sequence ID" value="KAA8576401.1"/>
    <property type="molecule type" value="Genomic_DNA"/>
</dbReference>
<evidence type="ECO:0000313" key="1">
    <source>
        <dbReference type="EMBL" id="KAA8576401.1"/>
    </source>
</evidence>